<dbReference type="InterPro" id="IPR052058">
    <property type="entry name" value="Alcohol_O-acetyltransferase"/>
</dbReference>
<gene>
    <name evidence="2" type="ORF">SAMN04487977_10669</name>
</gene>
<sequence length="428" mass="49109">MEKKITNDRVMLDGLSMHIIASVKIKGCTDVNNLKTAINYSVNRFESLRSRVERKSDGQAYFIYNGEKANPSIEVRNYHTDLQTLTNEQSKTPFRFDKGEMIRFIIEDLDGYMNIRMIEHHLGGDGKSVLMLFDEIIKNLDAIENGTFENEDKPVFPHNVVTQKYIENNIPLPDSLKNTLVSFNKMWKQNNTIFTNEDYLNIFDKYWSKNKKSVKTLKVDQKEMTKLVSISKKYKVSINSILMTTAAKVFARNEKLTVVADGLPEMREGMGNYSGGFGVDTFYDETKTFWENATSIHKNVHAILQDKKNIIFSWAMNNLLDASLYDAICFESTGCYKNEIAAKYNAIFSTKRRPFLISNIGRATFSETSKVKVEEMEVSSPMQTNFDCSLCVITVNGIMNIVMEYNKDAAFDYESMLKNIEDQIKHLA</sequence>
<dbReference type="Pfam" id="PF00668">
    <property type="entry name" value="Condensation"/>
    <property type="match status" value="1"/>
</dbReference>
<keyword evidence="3" id="KW-1185">Reference proteome</keyword>
<evidence type="ECO:0000313" key="3">
    <source>
        <dbReference type="Proteomes" id="UP000182360"/>
    </source>
</evidence>
<dbReference type="GO" id="GO:0016740">
    <property type="term" value="F:transferase activity"/>
    <property type="evidence" value="ECO:0007669"/>
    <property type="project" value="UniProtKB-KW"/>
</dbReference>
<dbReference type="InterPro" id="IPR010828">
    <property type="entry name" value="Atf2/Sli1-like"/>
</dbReference>
<dbReference type="RefSeq" id="WP_074644102.1">
    <property type="nucleotide sequence ID" value="NZ_FOFU01000006.1"/>
</dbReference>
<dbReference type="PANTHER" id="PTHR28037:SF1">
    <property type="entry name" value="ALCOHOL O-ACETYLTRANSFERASE 1-RELATED"/>
    <property type="match status" value="1"/>
</dbReference>
<reference evidence="2 3" key="1">
    <citation type="submission" date="2016-10" db="EMBL/GenBank/DDBJ databases">
        <authorList>
            <person name="de Groot N.N."/>
        </authorList>
    </citation>
    <scope>NUCLEOTIDE SEQUENCE [LARGE SCALE GENOMIC DNA]</scope>
    <source>
        <strain evidence="2 3">B25</strain>
    </source>
</reference>
<dbReference type="InterPro" id="IPR023213">
    <property type="entry name" value="CAT-like_dom_sf"/>
</dbReference>
<dbReference type="Pfam" id="PF07247">
    <property type="entry name" value="AATase"/>
    <property type="match status" value="1"/>
</dbReference>
<dbReference type="EMBL" id="FOFU01000006">
    <property type="protein sequence ID" value="SEQ57980.1"/>
    <property type="molecule type" value="Genomic_DNA"/>
</dbReference>
<protein>
    <submittedName>
        <fullName evidence="2">Alcohol acetyltransferase</fullName>
    </submittedName>
</protein>
<keyword evidence="2" id="KW-0808">Transferase</keyword>
<proteinExistence type="predicted"/>
<organism evidence="2 3">
    <name type="scientific">Treponema bryantii</name>
    <dbReference type="NCBI Taxonomy" id="163"/>
    <lineage>
        <taxon>Bacteria</taxon>
        <taxon>Pseudomonadati</taxon>
        <taxon>Spirochaetota</taxon>
        <taxon>Spirochaetia</taxon>
        <taxon>Spirochaetales</taxon>
        <taxon>Treponemataceae</taxon>
        <taxon>Treponema</taxon>
    </lineage>
</organism>
<dbReference type="Proteomes" id="UP000182360">
    <property type="component" value="Unassembled WGS sequence"/>
</dbReference>
<evidence type="ECO:0000259" key="1">
    <source>
        <dbReference type="Pfam" id="PF00668"/>
    </source>
</evidence>
<dbReference type="Gene3D" id="3.30.559.30">
    <property type="entry name" value="Nonribosomal peptide synthetase, condensation domain"/>
    <property type="match status" value="1"/>
</dbReference>
<dbReference type="InterPro" id="IPR001242">
    <property type="entry name" value="Condensation_dom"/>
</dbReference>
<dbReference type="Gene3D" id="3.30.559.10">
    <property type="entry name" value="Chloramphenicol acetyltransferase-like domain"/>
    <property type="match status" value="1"/>
</dbReference>
<dbReference type="SUPFAM" id="SSF52777">
    <property type="entry name" value="CoA-dependent acyltransferases"/>
    <property type="match status" value="1"/>
</dbReference>
<name>A0A1H9H6M3_9SPIR</name>
<feature type="domain" description="Condensation" evidence="1">
    <location>
        <begin position="21"/>
        <end position="247"/>
    </location>
</feature>
<dbReference type="PANTHER" id="PTHR28037">
    <property type="entry name" value="ALCOHOL O-ACETYLTRANSFERASE 1-RELATED"/>
    <property type="match status" value="1"/>
</dbReference>
<accession>A0A1H9H6M3</accession>
<dbReference type="AlphaFoldDB" id="A0A1H9H6M3"/>
<evidence type="ECO:0000313" key="2">
    <source>
        <dbReference type="EMBL" id="SEQ57980.1"/>
    </source>
</evidence>